<dbReference type="GO" id="GO:0005886">
    <property type="term" value="C:plasma membrane"/>
    <property type="evidence" value="ECO:0000318"/>
    <property type="project" value="GO_Central"/>
</dbReference>
<keyword evidence="8" id="KW-0333">Golgi apparatus</keyword>
<dbReference type="GeneID" id="20216829"/>
<dbReference type="Pfam" id="PF10270">
    <property type="entry name" value="MMgT"/>
    <property type="match status" value="1"/>
</dbReference>
<dbReference type="Proteomes" id="UP000015101">
    <property type="component" value="Unassembled WGS sequence"/>
</dbReference>
<evidence type="ECO:0000256" key="5">
    <source>
        <dbReference type="ARBA" id="ARBA00022824"/>
    </source>
</evidence>
<evidence type="ECO:0000313" key="11">
    <source>
        <dbReference type="Proteomes" id="UP000015101"/>
    </source>
</evidence>
<dbReference type="eggNOG" id="KOG3918">
    <property type="taxonomic scope" value="Eukaryota"/>
</dbReference>
<sequence>MSFGKIIVTVGMITLFHAAYSAAQHRSYLRMTEQEFTNLPMDILIQTLFALVLTCCGVCKVVGSFREIRAVADLENRTWDSMNSRTSFYVFNHRGKKLFSEE</sequence>
<protein>
    <recommendedName>
        <fullName evidence="8">Membrane magnesium transporter</fullName>
    </recommendedName>
</protein>
<dbReference type="GO" id="GO:0005769">
    <property type="term" value="C:early endosome"/>
    <property type="evidence" value="ECO:0000318"/>
    <property type="project" value="GO_Central"/>
</dbReference>
<dbReference type="KEGG" id="hro:HELRODRAFT_88075"/>
<keyword evidence="6 8" id="KW-1133">Transmembrane helix</keyword>
<dbReference type="PANTHER" id="PTHR21181">
    <property type="match status" value="1"/>
</dbReference>
<reference evidence="11" key="1">
    <citation type="submission" date="2012-12" db="EMBL/GenBank/DDBJ databases">
        <authorList>
            <person name="Hellsten U."/>
            <person name="Grimwood J."/>
            <person name="Chapman J.A."/>
            <person name="Shapiro H."/>
            <person name="Aerts A."/>
            <person name="Otillar R.P."/>
            <person name="Terry A.Y."/>
            <person name="Boore J.L."/>
            <person name="Simakov O."/>
            <person name="Marletaz F."/>
            <person name="Cho S.-J."/>
            <person name="Edsinger-Gonzales E."/>
            <person name="Havlak P."/>
            <person name="Kuo D.-H."/>
            <person name="Larsson T."/>
            <person name="Lv J."/>
            <person name="Arendt D."/>
            <person name="Savage R."/>
            <person name="Osoegawa K."/>
            <person name="de Jong P."/>
            <person name="Lindberg D.R."/>
            <person name="Seaver E.C."/>
            <person name="Weisblat D.A."/>
            <person name="Putnam N.H."/>
            <person name="Grigoriev I.V."/>
            <person name="Rokhsar D.S."/>
        </authorList>
    </citation>
    <scope>NUCLEOTIDE SEQUENCE</scope>
</reference>
<keyword evidence="7 8" id="KW-0472">Membrane</keyword>
<dbReference type="EMBL" id="KB097587">
    <property type="protein sequence ID" value="ESN93880.1"/>
    <property type="molecule type" value="Genomic_DNA"/>
</dbReference>
<dbReference type="GO" id="GO:0022890">
    <property type="term" value="F:inorganic cation transmembrane transporter activity"/>
    <property type="evidence" value="ECO:0000318"/>
    <property type="project" value="GO_Central"/>
</dbReference>
<comment type="subcellular location">
    <subcellularLocation>
        <location evidence="1">Endoplasmic reticulum membrane</location>
        <topology evidence="1">Multi-pass membrane protein</topology>
    </subcellularLocation>
    <subcellularLocation>
        <location evidence="8">Golgi apparatus membrane</location>
        <topology evidence="8">Multi-pass membrane protein</topology>
    </subcellularLocation>
    <subcellularLocation>
        <location evidence="8">Early endosome membrane</location>
        <topology evidence="8">Multi-pass membrane protein</topology>
    </subcellularLocation>
</comment>
<dbReference type="PANTHER" id="PTHR21181:SF7">
    <property type="entry name" value="ER MEMBRANE PROTEIN COMPLEX SUBUNIT 5"/>
    <property type="match status" value="1"/>
</dbReference>
<reference evidence="9 11" key="2">
    <citation type="journal article" date="2013" name="Nature">
        <title>Insights into bilaterian evolution from three spiralian genomes.</title>
        <authorList>
            <person name="Simakov O."/>
            <person name="Marletaz F."/>
            <person name="Cho S.J."/>
            <person name="Edsinger-Gonzales E."/>
            <person name="Havlak P."/>
            <person name="Hellsten U."/>
            <person name="Kuo D.H."/>
            <person name="Larsson T."/>
            <person name="Lv J."/>
            <person name="Arendt D."/>
            <person name="Savage R."/>
            <person name="Osoegawa K."/>
            <person name="de Jong P."/>
            <person name="Grimwood J."/>
            <person name="Chapman J.A."/>
            <person name="Shapiro H."/>
            <person name="Aerts A."/>
            <person name="Otillar R.P."/>
            <person name="Terry A.Y."/>
            <person name="Boore J.L."/>
            <person name="Grigoriev I.V."/>
            <person name="Lindberg D.R."/>
            <person name="Seaver E.C."/>
            <person name="Weisblat D.A."/>
            <person name="Putnam N.H."/>
            <person name="Rokhsar D.S."/>
        </authorList>
    </citation>
    <scope>NUCLEOTIDE SEQUENCE</scope>
</reference>
<comment type="subunit">
    <text evidence="3">Component of the ER membrane protein complex (EMC).</text>
</comment>
<dbReference type="GO" id="GO:0031901">
    <property type="term" value="C:early endosome membrane"/>
    <property type="evidence" value="ECO:0007669"/>
    <property type="project" value="UniProtKB-SubCell"/>
</dbReference>
<comment type="similarity">
    <text evidence="2 8">Belongs to the membrane magnesium transporter (TC 1.A.67) family.</text>
</comment>
<dbReference type="AlphaFoldDB" id="T1G6Y2"/>
<evidence type="ECO:0000256" key="6">
    <source>
        <dbReference type="ARBA" id="ARBA00022989"/>
    </source>
</evidence>
<keyword evidence="4 8" id="KW-0812">Transmembrane</keyword>
<keyword evidence="11" id="KW-1185">Reference proteome</keyword>
<accession>T1G6Y2</accession>
<dbReference type="EMBL" id="AMQM01007244">
    <property type="status" value="NOT_ANNOTATED_CDS"/>
    <property type="molecule type" value="Genomic_DNA"/>
</dbReference>
<organism evidence="10 11">
    <name type="scientific">Helobdella robusta</name>
    <name type="common">Californian leech</name>
    <dbReference type="NCBI Taxonomy" id="6412"/>
    <lineage>
        <taxon>Eukaryota</taxon>
        <taxon>Metazoa</taxon>
        <taxon>Spiralia</taxon>
        <taxon>Lophotrochozoa</taxon>
        <taxon>Annelida</taxon>
        <taxon>Clitellata</taxon>
        <taxon>Hirudinea</taxon>
        <taxon>Rhynchobdellida</taxon>
        <taxon>Glossiphoniidae</taxon>
        <taxon>Helobdella</taxon>
    </lineage>
</organism>
<keyword evidence="8" id="KW-0967">Endosome</keyword>
<evidence type="ECO:0000256" key="2">
    <source>
        <dbReference type="ARBA" id="ARBA00006109"/>
    </source>
</evidence>
<dbReference type="CTD" id="20216829"/>
<dbReference type="GO" id="GO:0000139">
    <property type="term" value="C:Golgi membrane"/>
    <property type="evidence" value="ECO:0007669"/>
    <property type="project" value="UniProtKB-SubCell"/>
</dbReference>
<keyword evidence="8" id="KW-0813">Transport</keyword>
<feature type="transmembrane region" description="Helical" evidence="8">
    <location>
        <begin position="45"/>
        <end position="63"/>
    </location>
</feature>
<dbReference type="InterPro" id="IPR018937">
    <property type="entry name" value="MMgT"/>
</dbReference>
<dbReference type="OrthoDB" id="44756at2759"/>
<dbReference type="FunCoup" id="T1G6Y2">
    <property type="interactions" value="1257"/>
</dbReference>
<dbReference type="HOGENOM" id="CLU_122437_3_0_1"/>
<comment type="function">
    <text evidence="8">Part of the endoplasmic reticulum membrane protein complex (EMC) that enables the energy-independent insertion into endoplasmic reticulum membranes of newly synthesized membrane proteins. May be involved in Mg(2+) transport.</text>
</comment>
<dbReference type="EnsemblMetazoa" id="HelroT88075">
    <property type="protein sequence ID" value="HelroP88075"/>
    <property type="gene ID" value="HelroG88075"/>
</dbReference>
<dbReference type="RefSeq" id="XP_009028005.1">
    <property type="nucleotide sequence ID" value="XM_009029757.1"/>
</dbReference>
<evidence type="ECO:0000256" key="3">
    <source>
        <dbReference type="ARBA" id="ARBA00011276"/>
    </source>
</evidence>
<evidence type="ECO:0000256" key="1">
    <source>
        <dbReference type="ARBA" id="ARBA00004477"/>
    </source>
</evidence>
<dbReference type="InParanoid" id="T1G6Y2"/>
<evidence type="ECO:0000256" key="7">
    <source>
        <dbReference type="ARBA" id="ARBA00023136"/>
    </source>
</evidence>
<comment type="caution">
    <text evidence="8">Lacks conserved residue(s) required for the propagation of feature annotation.</text>
</comment>
<dbReference type="STRING" id="6412.T1G6Y2"/>
<keyword evidence="8" id="KW-0460">Magnesium</keyword>
<name>T1G6Y2_HELRO</name>
<gene>
    <name evidence="10" type="primary">20216829</name>
    <name evidence="9" type="ORF">HELRODRAFT_88075</name>
</gene>
<evidence type="ECO:0000313" key="10">
    <source>
        <dbReference type="EnsemblMetazoa" id="HelroP88075"/>
    </source>
</evidence>
<dbReference type="GO" id="GO:0072546">
    <property type="term" value="C:EMC complex"/>
    <property type="evidence" value="ECO:0000318"/>
    <property type="project" value="GO_Central"/>
</dbReference>
<evidence type="ECO:0000256" key="4">
    <source>
        <dbReference type="ARBA" id="ARBA00022692"/>
    </source>
</evidence>
<dbReference type="GO" id="GO:0005794">
    <property type="term" value="C:Golgi apparatus"/>
    <property type="evidence" value="ECO:0000318"/>
    <property type="project" value="GO_Central"/>
</dbReference>
<reference evidence="10" key="3">
    <citation type="submission" date="2015-06" db="UniProtKB">
        <authorList>
            <consortium name="EnsemblMetazoa"/>
        </authorList>
    </citation>
    <scope>IDENTIFICATION</scope>
</reference>
<evidence type="ECO:0000313" key="9">
    <source>
        <dbReference type="EMBL" id="ESN93880.1"/>
    </source>
</evidence>
<proteinExistence type="inferred from homology"/>
<evidence type="ECO:0000256" key="8">
    <source>
        <dbReference type="RuleBase" id="RU367002"/>
    </source>
</evidence>
<keyword evidence="5 8" id="KW-0256">Endoplasmic reticulum</keyword>
<dbReference type="OMA" id="HRGRVMF"/>